<accession>A0ABW0BII4</accession>
<sequence length="192" mass="19757">MTRIFDRRTLVFAVCVLALVVAMSSTAWALGRNSVNSRAIKNGAVKTVDLATDAVTSAKVRDGSVDGADLADGGVQPEDLSQSAVGASQLGEIITVSTTSSSVGDADGTTNGGDHGTVWTQANCPGETRAISGGAEWVEPTSGSVDTKDLYLHTSKPVADGWYARGIVDIGAQGMVKLRVYVSCLLPGGIQN</sequence>
<keyword evidence="3" id="KW-1185">Reference proteome</keyword>
<organism evidence="2 3">
    <name type="scientific">Nocardioides taihuensis</name>
    <dbReference type="NCBI Taxonomy" id="1835606"/>
    <lineage>
        <taxon>Bacteria</taxon>
        <taxon>Bacillati</taxon>
        <taxon>Actinomycetota</taxon>
        <taxon>Actinomycetes</taxon>
        <taxon>Propionibacteriales</taxon>
        <taxon>Nocardioidaceae</taxon>
        <taxon>Nocardioides</taxon>
    </lineage>
</organism>
<comment type="caution">
    <text evidence="2">The sequence shown here is derived from an EMBL/GenBank/DDBJ whole genome shotgun (WGS) entry which is preliminary data.</text>
</comment>
<protein>
    <submittedName>
        <fullName evidence="2">Uncharacterized protein</fullName>
    </submittedName>
</protein>
<evidence type="ECO:0000313" key="2">
    <source>
        <dbReference type="EMBL" id="MFC5177149.1"/>
    </source>
</evidence>
<evidence type="ECO:0000256" key="1">
    <source>
        <dbReference type="SAM" id="SignalP"/>
    </source>
</evidence>
<reference evidence="3" key="1">
    <citation type="journal article" date="2019" name="Int. J. Syst. Evol. Microbiol.">
        <title>The Global Catalogue of Microorganisms (GCM) 10K type strain sequencing project: providing services to taxonomists for standard genome sequencing and annotation.</title>
        <authorList>
            <consortium name="The Broad Institute Genomics Platform"/>
            <consortium name="The Broad Institute Genome Sequencing Center for Infectious Disease"/>
            <person name="Wu L."/>
            <person name="Ma J."/>
        </authorList>
    </citation>
    <scope>NUCLEOTIDE SEQUENCE [LARGE SCALE GENOMIC DNA]</scope>
    <source>
        <strain evidence="3">DFY41</strain>
    </source>
</reference>
<evidence type="ECO:0000313" key="3">
    <source>
        <dbReference type="Proteomes" id="UP001596087"/>
    </source>
</evidence>
<feature type="signal peptide" evidence="1">
    <location>
        <begin position="1"/>
        <end position="29"/>
    </location>
</feature>
<dbReference type="EMBL" id="JBHSKD010000009">
    <property type="protein sequence ID" value="MFC5177149.1"/>
    <property type="molecule type" value="Genomic_DNA"/>
</dbReference>
<proteinExistence type="predicted"/>
<name>A0ABW0BII4_9ACTN</name>
<gene>
    <name evidence="2" type="ORF">ACFPGP_10730</name>
</gene>
<feature type="chain" id="PRO_5045496144" evidence="1">
    <location>
        <begin position="30"/>
        <end position="192"/>
    </location>
</feature>
<keyword evidence="1" id="KW-0732">Signal</keyword>
<dbReference type="RefSeq" id="WP_378589925.1">
    <property type="nucleotide sequence ID" value="NZ_JBHSKD010000009.1"/>
</dbReference>
<dbReference type="Proteomes" id="UP001596087">
    <property type="component" value="Unassembled WGS sequence"/>
</dbReference>